<protein>
    <submittedName>
        <fullName evidence="2">WYL domain-containing protein</fullName>
    </submittedName>
</protein>
<dbReference type="InterPro" id="IPR057727">
    <property type="entry name" value="WCX_dom"/>
</dbReference>
<sequence length="118" mass="13038">LDRLAEPSGTGARFRPRELPAEDAADFVRASIHGLFSVHDVEVLMDAPAADVRARIGRWTTVEDAGPHQCRVLMTVESLDWAASALITAEADFRVVSPPEFRDHLRESGRRFARAAND</sequence>
<name>A0ABW3CAU3_9ACTN</name>
<organism evidence="2 3">
    <name type="scientific">Actinomadura adrarensis</name>
    <dbReference type="NCBI Taxonomy" id="1819600"/>
    <lineage>
        <taxon>Bacteria</taxon>
        <taxon>Bacillati</taxon>
        <taxon>Actinomycetota</taxon>
        <taxon>Actinomycetes</taxon>
        <taxon>Streptosporangiales</taxon>
        <taxon>Thermomonosporaceae</taxon>
        <taxon>Actinomadura</taxon>
    </lineage>
</organism>
<feature type="domain" description="WCX" evidence="1">
    <location>
        <begin position="39"/>
        <end position="112"/>
    </location>
</feature>
<keyword evidence="3" id="KW-1185">Reference proteome</keyword>
<gene>
    <name evidence="2" type="ORF">ACFQ07_02385</name>
</gene>
<accession>A0ABW3CAU3</accession>
<proteinExistence type="predicted"/>
<dbReference type="EMBL" id="JBHTIR010000240">
    <property type="protein sequence ID" value="MFD0851055.1"/>
    <property type="molecule type" value="Genomic_DNA"/>
</dbReference>
<comment type="caution">
    <text evidence="2">The sequence shown here is derived from an EMBL/GenBank/DDBJ whole genome shotgun (WGS) entry which is preliminary data.</text>
</comment>
<evidence type="ECO:0000313" key="3">
    <source>
        <dbReference type="Proteomes" id="UP001597083"/>
    </source>
</evidence>
<dbReference type="Proteomes" id="UP001597083">
    <property type="component" value="Unassembled WGS sequence"/>
</dbReference>
<feature type="non-terminal residue" evidence="2">
    <location>
        <position position="1"/>
    </location>
</feature>
<evidence type="ECO:0000259" key="1">
    <source>
        <dbReference type="Pfam" id="PF25583"/>
    </source>
</evidence>
<reference evidence="3" key="1">
    <citation type="journal article" date="2019" name="Int. J. Syst. Evol. Microbiol.">
        <title>The Global Catalogue of Microorganisms (GCM) 10K type strain sequencing project: providing services to taxonomists for standard genome sequencing and annotation.</title>
        <authorList>
            <consortium name="The Broad Institute Genomics Platform"/>
            <consortium name="The Broad Institute Genome Sequencing Center for Infectious Disease"/>
            <person name="Wu L."/>
            <person name="Ma J."/>
        </authorList>
    </citation>
    <scope>NUCLEOTIDE SEQUENCE [LARGE SCALE GENOMIC DNA]</scope>
    <source>
        <strain evidence="3">JCM 31696</strain>
    </source>
</reference>
<dbReference type="Pfam" id="PF25583">
    <property type="entry name" value="WCX"/>
    <property type="match status" value="1"/>
</dbReference>
<evidence type="ECO:0000313" key="2">
    <source>
        <dbReference type="EMBL" id="MFD0851055.1"/>
    </source>
</evidence>